<feature type="region of interest" description="Disordered" evidence="4">
    <location>
        <begin position="1239"/>
        <end position="1330"/>
    </location>
</feature>
<dbReference type="InterPro" id="IPR048491">
    <property type="entry name" value="XMAP215_CLASP_TOG"/>
</dbReference>
<dbReference type="GO" id="GO:0030951">
    <property type="term" value="P:establishment or maintenance of microtubule cytoskeleton polarity"/>
    <property type="evidence" value="ECO:0007669"/>
    <property type="project" value="InterPro"/>
</dbReference>
<dbReference type="GO" id="GO:0044732">
    <property type="term" value="C:mitotic spindle pole body"/>
    <property type="evidence" value="ECO:0007669"/>
    <property type="project" value="UniProtKB-ARBA"/>
</dbReference>
<gene>
    <name evidence="6" type="ORF">GGI15_000258</name>
</gene>
<feature type="compositionally biased region" description="Low complexity" evidence="4">
    <location>
        <begin position="623"/>
        <end position="655"/>
    </location>
</feature>
<feature type="region of interest" description="Disordered" evidence="4">
    <location>
        <begin position="910"/>
        <end position="952"/>
    </location>
</feature>
<dbReference type="InterPro" id="IPR016024">
    <property type="entry name" value="ARM-type_fold"/>
</dbReference>
<feature type="region of interest" description="Disordered" evidence="4">
    <location>
        <begin position="1717"/>
        <end position="1746"/>
    </location>
</feature>
<feature type="compositionally biased region" description="Low complexity" evidence="4">
    <location>
        <begin position="512"/>
        <end position="526"/>
    </location>
</feature>
<feature type="domain" description="TOG" evidence="5">
    <location>
        <begin position="678"/>
        <end position="911"/>
    </location>
</feature>
<feature type="compositionally biased region" description="Low complexity" evidence="4">
    <location>
        <begin position="1261"/>
        <end position="1270"/>
    </location>
</feature>
<dbReference type="GO" id="GO:1990498">
    <property type="term" value="C:mitotic spindle microtubule"/>
    <property type="evidence" value="ECO:0007669"/>
    <property type="project" value="UniProtKB-ARBA"/>
</dbReference>
<feature type="compositionally biased region" description="Low complexity" evidence="4">
    <location>
        <begin position="1280"/>
        <end position="1302"/>
    </location>
</feature>
<dbReference type="EMBL" id="JANBUM010000006">
    <property type="protein sequence ID" value="KAJ2787998.1"/>
    <property type="molecule type" value="Genomic_DNA"/>
</dbReference>
<feature type="region of interest" description="Disordered" evidence="4">
    <location>
        <begin position="1189"/>
        <end position="1225"/>
    </location>
</feature>
<feature type="domain" description="TOG" evidence="5">
    <location>
        <begin position="952"/>
        <end position="1195"/>
    </location>
</feature>
<organism evidence="6 7">
    <name type="scientific">Coemansia interrupta</name>
    <dbReference type="NCBI Taxonomy" id="1126814"/>
    <lineage>
        <taxon>Eukaryota</taxon>
        <taxon>Fungi</taxon>
        <taxon>Fungi incertae sedis</taxon>
        <taxon>Zoopagomycota</taxon>
        <taxon>Kickxellomycotina</taxon>
        <taxon>Kickxellomycetes</taxon>
        <taxon>Kickxellales</taxon>
        <taxon>Kickxellaceae</taxon>
        <taxon>Coemansia</taxon>
    </lineage>
</organism>
<dbReference type="SMART" id="SM01349">
    <property type="entry name" value="TOG"/>
    <property type="match status" value="5"/>
</dbReference>
<sequence>MADEEDYSALPLDQRLAHKVWKVRVGAYGDLAKLLKQLDPERDAGQFSQYESYLPKMVLDTNMAAQEAGIAAVIAFVENAPNPIRRREEIVSGIVSKCLAATKAGTRTQSVELLLVLCEVDTPGPVVTVVIEGFDAKQPKAVAAAVTAIKDIVHAFGVKFLALKPLLKALAKPFSHKDNAVRTEAQHLAVELYRWMGQAIMPSLQDLPPVLLKELESQFATIAAGSAPKQQRLLRSQQEAEVPAEDAGNGDRPDSHGSENAAEDEADAPAGMDPWELADPVDITKKLSDDYHAFVVSSKWKERKEVIESLHGALKKSIRLQMSPGTGDIIQEMGKKIGDTNIIVATLAIQCLGLLASGLRQSFSPYIQSTLPALIEKSKERKQTVTDAIRETEDAYFLAAGCDLAAFSDHYFTGAGHKNPQARAESNHMLRRCLAVTLTRPGKSDVKRYADQLKTGLDDGDSGVRESAAECLGTLSKLVTAKVLDPFIESVDKIKLEKVNEYASKATIKAKAQAAARPKPAAAASAGAGGKPRPRPRPAGAAAPPSKPAPPSRSPAVAGSGDGEGDGDDSNGLSANLPPHIRKKLEASARAAAIKKAQREGRPIDDLLAPPSPAAKPAPPRPAAAAPKRPAGAPPASAARKPAAPSGAPSATKPGARGKPATVSKEAGEAIKMRFANDESLDDKIAGAIPENILTAFDSAKWKDRMEAMDQLKEYLGDQASNGSGVHPELVIRQLARKPGWKESNFQVNQRAFQIIEWMATEESLDFNTGAAALCAQTLVDKLGDIKLKGPASAALVAIAQRYTLRFVVGLVIEPIRSQKSPKVLADCLSWLDTQMLEFGTKGLALRPVVEMVKEVGLQSSNAQTRTKAVSFMGTLRRAVGAVVMDLMGDLNPQLLQLIEAEFERVANQPMPDPIHTQRGLAGDGGGASGSGGGKTGGGQAADDAGEDPMDELFPRQDLNALLDQSVYKKLNDNNWKERKAGLDAIQAALDGANHRILPNISADLYTALKHRLQDPNKNLITVALGLLGALSTDSGGAQVPNIRIVALATMHCLADKKPQLRNAALAAMVAWSQASPACVDQAILPAIPNALSDISPELRSSLLQWTADTLGPRSSGSARLPDLSLLISPLFTCLQDRNSEVRKQANRVLKLTVVSCGFETVHDACSMQLHGAAKAAVAPMIEEFRHAVGGDSSSASRRPGGGTPSNRARPGGPAHAVERVASPSVEPVMTASELLGRAPSVNHGRPGSGPSLAGVGGSPPGAATATAAPGGPGIPMAVRRPAGSAGASAPGIRPGRPAVRGGPAGGAGSSEHSRPGSSMRTGTPTPQSLVSQMARMSNEELESIPPILDCDLRAKEQRARRDMATTSHGVPRWAQLGDARVRADLENQLSEQASQHFNPMMHRQLFSTSHYKDRDNLNGLTTIDEVISIPALSQQRFNLPLFDPSPDADSLAMRYIANIDILLKYISIRMYDGSTHTLVKSFDLVERLIQLTEDNRQQQQEAQASWSDYEVQAVLPALISRLGDAKEIVRARARRILTQMVTHLYPTTKLFTVFLEHGVTNRSNARVRQESLDSICFLIRERTAGCGLGAVCAQPSRAVPIIAQGIADRDSSVRTATLNVLVALPGGAEELWRLCGRMAEKERTMLEEKLKRSSIATESAAPAVAGGPRPGSRIGMMGSTASAAAAGRSRLASSIARPNSQASGAVGGVGRNGSGMVGASRLARPAGPPVPPAGSYGSESAGPMSYSGGHASYTSAARPMFTLDFDKLNLPTYSSATADHLNNPASGRGIGLRPPVSAPPVSQMADVANTAIGYGAGRRENLQGSLSGLHIGMAGGSPGGASAGGARGTEHANAMYQMSGSPDMRGGSRPMSMAAYSSPLTAADFPTMSDPERDEFMQSIVADLSGDDSKASERAIDRLGELFKGISRPTEEEKRNPQLYFDNVGPAHVYIRSNLKDLVTAIAVQIRWAYTTTSTDPSLQSPLQATVGRIRENTLGILIEIFTNFYFAMHVPVDAIQTVIDELIHRSVDPMLKMAGASLAADGEQQAGGRIPNGQDLLKVINTILVKIIDNADRTNIYVALIQLLDITMAEPAPNPPQTDFDIERMNCGDMVQKCLWRLTKTLPNELKRQFGRHVYPGAPPIIPRSLVCPEIGDVLQHPAVRVDPILRMAHRFFAHTPEREWRKREDSRVYMFGDLPRRTVKTILHGLIVCLRTFTWQFGGLIIRDVMASNPGYITAPPPSNGSSNDPVVVAWVEDTNRKLARGWDVWRYISSTNVDAKNDECPSVEQMMAAMQVAQTGMASDGDGFSDSDSDVDMGSAAVPGNGVYQQPYQAGSRGSYAGSAASMSPYQQPRQVAAGYMAQRAQSPAGQPYAPPVRTVSSQPTYPPRPAGEQGSNQDRLSQLRARIMKNTPPVSQQQQQQQGTSGMYAPSSPGSVAASTVPQRRAVGGQMQTENSMDNISARLENLRRSLRSNNNR</sequence>
<dbReference type="Pfam" id="PF21041">
    <property type="entry name" value="XMAP215_CLASP_TOG"/>
    <property type="match status" value="1"/>
</dbReference>
<feature type="region of interest" description="Disordered" evidence="4">
    <location>
        <begin position="2301"/>
        <end position="2398"/>
    </location>
</feature>
<protein>
    <recommendedName>
        <fullName evidence="5">TOG domain-containing protein</fullName>
    </recommendedName>
</protein>
<dbReference type="FunFam" id="1.25.10.10:FF:000019">
    <property type="entry name" value="Cytoskeleton-associated protein 5"/>
    <property type="match status" value="1"/>
</dbReference>
<dbReference type="Pfam" id="PF21040">
    <property type="entry name" value="CEP104-like_TOG"/>
    <property type="match status" value="2"/>
</dbReference>
<evidence type="ECO:0000256" key="4">
    <source>
        <dbReference type="SAM" id="MobiDB-lite"/>
    </source>
</evidence>
<proteinExistence type="predicted"/>
<feature type="domain" description="TOG" evidence="5">
    <location>
        <begin position="1"/>
        <end position="228"/>
    </location>
</feature>
<name>A0A9W8HTG2_9FUNG</name>
<dbReference type="GO" id="GO:0099070">
    <property type="term" value="C:static microtubule bundle"/>
    <property type="evidence" value="ECO:0007669"/>
    <property type="project" value="UniProtKB-ARBA"/>
</dbReference>
<feature type="domain" description="TOG" evidence="5">
    <location>
        <begin position="1385"/>
        <end position="1664"/>
    </location>
</feature>
<evidence type="ECO:0000256" key="2">
    <source>
        <dbReference type="ARBA" id="ARBA00022490"/>
    </source>
</evidence>
<feature type="region of interest" description="Disordered" evidence="4">
    <location>
        <begin position="1652"/>
        <end position="1681"/>
    </location>
</feature>
<dbReference type="GO" id="GO:0051315">
    <property type="term" value="P:attachment of mitotic spindle microtubules to kinetochore"/>
    <property type="evidence" value="ECO:0007669"/>
    <property type="project" value="UniProtKB-ARBA"/>
</dbReference>
<feature type="region of interest" description="Disordered" evidence="4">
    <location>
        <begin position="2412"/>
        <end position="2462"/>
    </location>
</feature>
<dbReference type="OrthoDB" id="205662at2759"/>
<evidence type="ECO:0000313" key="7">
    <source>
        <dbReference type="Proteomes" id="UP001140172"/>
    </source>
</evidence>
<dbReference type="GO" id="GO:1990571">
    <property type="term" value="P:meiotic centromere clustering"/>
    <property type="evidence" value="ECO:0007669"/>
    <property type="project" value="UniProtKB-ARBA"/>
</dbReference>
<dbReference type="GO" id="GO:0051010">
    <property type="term" value="F:microtubule plus-end binding"/>
    <property type="evidence" value="ECO:0007669"/>
    <property type="project" value="InterPro"/>
</dbReference>
<feature type="compositionally biased region" description="Polar residues" evidence="4">
    <location>
        <begin position="2451"/>
        <end position="2460"/>
    </location>
</feature>
<evidence type="ECO:0000313" key="6">
    <source>
        <dbReference type="EMBL" id="KAJ2787998.1"/>
    </source>
</evidence>
<evidence type="ECO:0000256" key="1">
    <source>
        <dbReference type="ARBA" id="ARBA00004245"/>
    </source>
</evidence>
<dbReference type="PANTHER" id="PTHR12609">
    <property type="entry name" value="MICROTUBULE ASSOCIATED PROTEIN XMAP215"/>
    <property type="match status" value="1"/>
</dbReference>
<accession>A0A9W8HTG2</accession>
<dbReference type="InterPro" id="IPR011989">
    <property type="entry name" value="ARM-like"/>
</dbReference>
<dbReference type="GO" id="GO:0061863">
    <property type="term" value="F:microtubule plus end polymerase"/>
    <property type="evidence" value="ECO:0007669"/>
    <property type="project" value="InterPro"/>
</dbReference>
<feature type="compositionally biased region" description="Gly residues" evidence="4">
    <location>
        <begin position="922"/>
        <end position="940"/>
    </location>
</feature>
<dbReference type="Gene3D" id="1.25.10.10">
    <property type="entry name" value="Leucine-rich Repeat Variant"/>
    <property type="match status" value="5"/>
</dbReference>
<feature type="region of interest" description="Disordered" evidence="4">
    <location>
        <begin position="1693"/>
        <end position="1712"/>
    </location>
</feature>
<dbReference type="Proteomes" id="UP001140172">
    <property type="component" value="Unassembled WGS sequence"/>
</dbReference>
<evidence type="ECO:0000259" key="5">
    <source>
        <dbReference type="SMART" id="SM01349"/>
    </source>
</evidence>
<evidence type="ECO:0000256" key="3">
    <source>
        <dbReference type="ARBA" id="ARBA00023212"/>
    </source>
</evidence>
<feature type="compositionally biased region" description="Polar residues" evidence="4">
    <location>
        <begin position="1316"/>
        <end position="1330"/>
    </location>
</feature>
<comment type="caution">
    <text evidence="6">The sequence shown here is derived from an EMBL/GenBank/DDBJ whole genome shotgun (WGS) entry which is preliminary data.</text>
</comment>
<dbReference type="GO" id="GO:0046785">
    <property type="term" value="P:microtubule polymerization"/>
    <property type="evidence" value="ECO:0007669"/>
    <property type="project" value="InterPro"/>
</dbReference>
<feature type="compositionally biased region" description="Low complexity" evidence="4">
    <location>
        <begin position="1661"/>
        <end position="1672"/>
    </location>
</feature>
<feature type="region of interest" description="Disordered" evidence="4">
    <location>
        <begin position="230"/>
        <end position="275"/>
    </location>
</feature>
<keyword evidence="3" id="KW-0206">Cytoskeleton</keyword>
<dbReference type="GO" id="GO:0005881">
    <property type="term" value="C:cytoplasmic microtubule"/>
    <property type="evidence" value="ECO:0007669"/>
    <property type="project" value="UniProtKB-ARBA"/>
</dbReference>
<feature type="compositionally biased region" description="Pro residues" evidence="4">
    <location>
        <begin position="610"/>
        <end position="622"/>
    </location>
</feature>
<dbReference type="SUPFAM" id="SSF48371">
    <property type="entry name" value="ARM repeat"/>
    <property type="match status" value="2"/>
</dbReference>
<comment type="subcellular location">
    <subcellularLocation>
        <location evidence="1">Cytoplasm</location>
        <location evidence="1">Cytoskeleton</location>
    </subcellularLocation>
</comment>
<dbReference type="GO" id="GO:0000022">
    <property type="term" value="P:mitotic spindle elongation"/>
    <property type="evidence" value="ECO:0007669"/>
    <property type="project" value="UniProtKB-ARBA"/>
</dbReference>
<feature type="domain" description="TOG" evidence="5">
    <location>
        <begin position="276"/>
        <end position="516"/>
    </location>
</feature>
<feature type="compositionally biased region" description="Polar residues" evidence="4">
    <location>
        <begin position="2433"/>
        <end position="2443"/>
    </location>
</feature>
<keyword evidence="2" id="KW-0963">Cytoplasm</keyword>
<dbReference type="InterPro" id="IPR034085">
    <property type="entry name" value="TOG"/>
</dbReference>
<keyword evidence="7" id="KW-1185">Reference proteome</keyword>
<reference evidence="6" key="1">
    <citation type="submission" date="2022-07" db="EMBL/GenBank/DDBJ databases">
        <title>Phylogenomic reconstructions and comparative analyses of Kickxellomycotina fungi.</title>
        <authorList>
            <person name="Reynolds N.K."/>
            <person name="Stajich J.E."/>
            <person name="Barry K."/>
            <person name="Grigoriev I.V."/>
            <person name="Crous P."/>
            <person name="Smith M.E."/>
        </authorList>
    </citation>
    <scope>NUCLEOTIDE SEQUENCE</scope>
    <source>
        <strain evidence="6">BCRC 34489</strain>
    </source>
</reference>
<feature type="region of interest" description="Disordered" evidence="4">
    <location>
        <begin position="512"/>
        <end position="664"/>
    </location>
</feature>
<feature type="compositionally biased region" description="Low complexity" evidence="4">
    <location>
        <begin position="2334"/>
        <end position="2346"/>
    </location>
</feature>
<dbReference type="FunFam" id="1.25.10.10:FF:000063">
    <property type="entry name" value="Putative cytoskeleton-associated protein 5"/>
    <property type="match status" value="1"/>
</dbReference>
<dbReference type="InterPro" id="IPR045110">
    <property type="entry name" value="XMAP215"/>
</dbReference>